<dbReference type="AlphaFoldDB" id="A0A815NHW4"/>
<keyword evidence="1" id="KW-0732">Signal</keyword>
<comment type="caution">
    <text evidence="3">The sequence shown here is derived from an EMBL/GenBank/DDBJ whole genome shotgun (WGS) entry which is preliminary data.</text>
</comment>
<dbReference type="EMBL" id="CAJOBD010005584">
    <property type="protein sequence ID" value="CAF4035790.1"/>
    <property type="molecule type" value="Genomic_DNA"/>
</dbReference>
<reference evidence="3" key="1">
    <citation type="submission" date="2021-02" db="EMBL/GenBank/DDBJ databases">
        <authorList>
            <person name="Nowell W R."/>
        </authorList>
    </citation>
    <scope>NUCLEOTIDE SEQUENCE</scope>
</reference>
<evidence type="ECO:0000313" key="5">
    <source>
        <dbReference type="Proteomes" id="UP000663864"/>
    </source>
</evidence>
<organism evidence="3 5">
    <name type="scientific">Rotaria sordida</name>
    <dbReference type="NCBI Taxonomy" id="392033"/>
    <lineage>
        <taxon>Eukaryota</taxon>
        <taxon>Metazoa</taxon>
        <taxon>Spiralia</taxon>
        <taxon>Gnathifera</taxon>
        <taxon>Rotifera</taxon>
        <taxon>Eurotatoria</taxon>
        <taxon>Bdelloidea</taxon>
        <taxon>Philodinida</taxon>
        <taxon>Philodinidae</taxon>
        <taxon>Rotaria</taxon>
    </lineage>
</organism>
<name>A0A815NHW4_9BILA</name>
<protein>
    <recommendedName>
        <fullName evidence="2">Apple domain-containing protein</fullName>
    </recommendedName>
</protein>
<dbReference type="Pfam" id="PF14295">
    <property type="entry name" value="PAN_4"/>
    <property type="match status" value="2"/>
</dbReference>
<dbReference type="Proteomes" id="UP000663836">
    <property type="component" value="Unassembled WGS sequence"/>
</dbReference>
<dbReference type="Gene3D" id="3.50.4.10">
    <property type="entry name" value="Hepatocyte Growth Factor"/>
    <property type="match status" value="2"/>
</dbReference>
<dbReference type="Proteomes" id="UP000663864">
    <property type="component" value="Unassembled WGS sequence"/>
</dbReference>
<proteinExistence type="predicted"/>
<evidence type="ECO:0000313" key="4">
    <source>
        <dbReference type="EMBL" id="CAF4035790.1"/>
    </source>
</evidence>
<dbReference type="EMBL" id="CAJNOT010004508">
    <property type="protein sequence ID" value="CAF1434868.1"/>
    <property type="molecule type" value="Genomic_DNA"/>
</dbReference>
<feature type="signal peptide" evidence="1">
    <location>
        <begin position="1"/>
        <end position="18"/>
    </location>
</feature>
<feature type="domain" description="Apple" evidence="2">
    <location>
        <begin position="119"/>
        <end position="169"/>
    </location>
</feature>
<accession>A0A815NHW4</accession>
<feature type="domain" description="Apple" evidence="2">
    <location>
        <begin position="29"/>
        <end position="77"/>
    </location>
</feature>
<gene>
    <name evidence="4" type="ORF">JBS370_LOCUS28219</name>
    <name evidence="3" type="ORF">ZHD862_LOCUS34549</name>
</gene>
<dbReference type="InterPro" id="IPR003609">
    <property type="entry name" value="Pan_app"/>
</dbReference>
<evidence type="ECO:0000313" key="3">
    <source>
        <dbReference type="EMBL" id="CAF1434868.1"/>
    </source>
</evidence>
<feature type="chain" id="PRO_5036412040" description="Apple domain-containing protein" evidence="1">
    <location>
        <begin position="19"/>
        <end position="188"/>
    </location>
</feature>
<evidence type="ECO:0000256" key="1">
    <source>
        <dbReference type="SAM" id="SignalP"/>
    </source>
</evidence>
<evidence type="ECO:0000259" key="2">
    <source>
        <dbReference type="Pfam" id="PF14295"/>
    </source>
</evidence>
<sequence length="188" mass="20708">MWIYPIFIVTLPIKIVYLQTCSNFEDGIDRSGPWYAHIQTILSVVACCNLCNAEGSRCQSWVFVRTGTTIGSGCYLKQNIPPINELSNCQQYCTSGFKKTSLIISGRCVYPGGIFELGVDRPGNTYVRLLNIQNHSSCCAMCQMEGDKCRAWTFIRNGASGKENGCLLKNQIPPISNVPCVACTSGIK</sequence>